<feature type="transmembrane region" description="Helical" evidence="1">
    <location>
        <begin position="67"/>
        <end position="85"/>
    </location>
</feature>
<feature type="transmembrane region" description="Helical" evidence="1">
    <location>
        <begin position="121"/>
        <end position="141"/>
    </location>
</feature>
<name>A0A4R3M4M7_9HYPH</name>
<dbReference type="RefSeq" id="WP_132030651.1">
    <property type="nucleotide sequence ID" value="NZ_SMAI01000003.1"/>
</dbReference>
<comment type="caution">
    <text evidence="2">The sequence shown here is derived from an EMBL/GenBank/DDBJ whole genome shotgun (WGS) entry which is preliminary data.</text>
</comment>
<feature type="transmembrane region" description="Helical" evidence="1">
    <location>
        <begin position="315"/>
        <end position="337"/>
    </location>
</feature>
<feature type="transmembrane region" description="Helical" evidence="1">
    <location>
        <begin position="290"/>
        <end position="309"/>
    </location>
</feature>
<evidence type="ECO:0000313" key="2">
    <source>
        <dbReference type="EMBL" id="TCT06135.1"/>
    </source>
</evidence>
<feature type="transmembrane region" description="Helical" evidence="1">
    <location>
        <begin position="349"/>
        <end position="368"/>
    </location>
</feature>
<keyword evidence="1" id="KW-0812">Transmembrane</keyword>
<accession>A0A4R3M4M7</accession>
<feature type="transmembrane region" description="Helical" evidence="1">
    <location>
        <begin position="180"/>
        <end position="205"/>
    </location>
</feature>
<feature type="transmembrane region" description="Helical" evidence="1">
    <location>
        <begin position="97"/>
        <end position="115"/>
    </location>
</feature>
<keyword evidence="1" id="KW-1133">Transmembrane helix</keyword>
<feature type="transmembrane region" description="Helical" evidence="1">
    <location>
        <begin position="259"/>
        <end position="283"/>
    </location>
</feature>
<evidence type="ECO:0008006" key="4">
    <source>
        <dbReference type="Google" id="ProtNLM"/>
    </source>
</evidence>
<keyword evidence="1" id="KW-0472">Membrane</keyword>
<dbReference type="SUPFAM" id="SSF103473">
    <property type="entry name" value="MFS general substrate transporter"/>
    <property type="match status" value="1"/>
</dbReference>
<sequence>MSAPLRAGMLICACDGAAAPPANDNARRPAGRFALTAGFAFAVLAQTIAATVLPLAGTLLAPEGALVTWPFAALMLGAALASFPASFLRDAFGRRAGFALGASLGIAGGALLALGLLNRQFAFACIGGLWLGMAQGFSFFYRHEAAATSGAPGAAAAGVLAGGVLAALAGPALVQAAEALVAPYFLVGAAALAALAHVASLGVAVRLAPDPVSEAAAQPGGSLRPLLWPTAAGALAWFAMSALMAGSPAKLVACGVGEGAVFGFVALHVLAMYGPAVPLMWIAGRVPGPVLALAGGSLCAAALALGAATQTGPGLGAALLLSGAGWCIATVGTTAWLREAGASGRLALALHDGVLFCAALAGAQAAGLV</sequence>
<feature type="transmembrane region" description="Helical" evidence="1">
    <location>
        <begin position="153"/>
        <end position="174"/>
    </location>
</feature>
<organism evidence="2 3">
    <name type="scientific">Aquabacter spiritensis</name>
    <dbReference type="NCBI Taxonomy" id="933073"/>
    <lineage>
        <taxon>Bacteria</taxon>
        <taxon>Pseudomonadati</taxon>
        <taxon>Pseudomonadota</taxon>
        <taxon>Alphaproteobacteria</taxon>
        <taxon>Hyphomicrobiales</taxon>
        <taxon>Xanthobacteraceae</taxon>
        <taxon>Aquabacter</taxon>
    </lineage>
</organism>
<proteinExistence type="predicted"/>
<protein>
    <recommendedName>
        <fullName evidence="4">MFS transporter</fullName>
    </recommendedName>
</protein>
<feature type="transmembrane region" description="Helical" evidence="1">
    <location>
        <begin position="33"/>
        <end position="55"/>
    </location>
</feature>
<reference evidence="2 3" key="1">
    <citation type="submission" date="2019-03" db="EMBL/GenBank/DDBJ databases">
        <title>Genomic Encyclopedia of Type Strains, Phase IV (KMG-IV): sequencing the most valuable type-strain genomes for metagenomic binning, comparative biology and taxonomic classification.</title>
        <authorList>
            <person name="Goeker M."/>
        </authorList>
    </citation>
    <scope>NUCLEOTIDE SEQUENCE [LARGE SCALE GENOMIC DNA]</scope>
    <source>
        <strain evidence="2 3">DSM 9035</strain>
    </source>
</reference>
<evidence type="ECO:0000256" key="1">
    <source>
        <dbReference type="SAM" id="Phobius"/>
    </source>
</evidence>
<dbReference type="Gene3D" id="1.20.1250.20">
    <property type="entry name" value="MFS general substrate transporter like domains"/>
    <property type="match status" value="1"/>
</dbReference>
<gene>
    <name evidence="2" type="ORF">EDC64_103239</name>
</gene>
<dbReference type="Proteomes" id="UP000294664">
    <property type="component" value="Unassembled WGS sequence"/>
</dbReference>
<feature type="transmembrane region" description="Helical" evidence="1">
    <location>
        <begin position="226"/>
        <end position="247"/>
    </location>
</feature>
<dbReference type="PANTHER" id="PTHR23534">
    <property type="entry name" value="MFS PERMEASE"/>
    <property type="match status" value="1"/>
</dbReference>
<evidence type="ECO:0000313" key="3">
    <source>
        <dbReference type="Proteomes" id="UP000294664"/>
    </source>
</evidence>
<dbReference type="OrthoDB" id="8017789at2"/>
<dbReference type="EMBL" id="SMAI01000003">
    <property type="protein sequence ID" value="TCT06135.1"/>
    <property type="molecule type" value="Genomic_DNA"/>
</dbReference>
<dbReference type="AlphaFoldDB" id="A0A4R3M4M7"/>
<dbReference type="InterPro" id="IPR036259">
    <property type="entry name" value="MFS_trans_sf"/>
</dbReference>
<keyword evidence="3" id="KW-1185">Reference proteome</keyword>
<dbReference type="PANTHER" id="PTHR23534:SF1">
    <property type="entry name" value="MAJOR FACILITATOR SUPERFAMILY PROTEIN"/>
    <property type="match status" value="1"/>
</dbReference>